<dbReference type="Proteomes" id="UP001489897">
    <property type="component" value="Unassembled WGS sequence"/>
</dbReference>
<dbReference type="CDD" id="cd15482">
    <property type="entry name" value="Sialidase_non-viral"/>
    <property type="match status" value="1"/>
</dbReference>
<evidence type="ECO:0000313" key="1">
    <source>
        <dbReference type="EMBL" id="MEM5425831.1"/>
    </source>
</evidence>
<name>A0ABU9S0I3_9BURK</name>
<evidence type="ECO:0000313" key="2">
    <source>
        <dbReference type="Proteomes" id="UP001489897"/>
    </source>
</evidence>
<dbReference type="EMBL" id="JAYMRV010000013">
    <property type="protein sequence ID" value="MEM5425831.1"/>
    <property type="molecule type" value="Genomic_DNA"/>
</dbReference>
<keyword evidence="1" id="KW-0326">Glycosidase</keyword>
<gene>
    <name evidence="1" type="ORF">VSR73_32835</name>
</gene>
<protein>
    <submittedName>
        <fullName evidence="1">Sialidase family protein</fullName>
        <ecNumber evidence="1">3.2.1.-</ecNumber>
    </submittedName>
</protein>
<comment type="caution">
    <text evidence="1">The sequence shown here is derived from an EMBL/GenBank/DDBJ whole genome shotgun (WGS) entry which is preliminary data.</text>
</comment>
<dbReference type="SUPFAM" id="SSF50939">
    <property type="entry name" value="Sialidases"/>
    <property type="match status" value="1"/>
</dbReference>
<proteinExistence type="predicted"/>
<keyword evidence="1" id="KW-0378">Hydrolase</keyword>
<dbReference type="Gene3D" id="2.120.10.10">
    <property type="match status" value="1"/>
</dbReference>
<dbReference type="EC" id="3.2.1.-" evidence="1"/>
<keyword evidence="2" id="KW-1185">Reference proteome</keyword>
<reference evidence="1 2" key="1">
    <citation type="submission" date="2024-01" db="EMBL/GenBank/DDBJ databases">
        <title>The diversity of rhizobia nodulating Mimosa spp. in eleven states of Brazil covering several biomes is determined by host plant, location, and edaphic factors.</title>
        <authorList>
            <person name="Rouws L."/>
            <person name="Barauna A."/>
            <person name="Beukes C."/>
            <person name="De Faria S.M."/>
            <person name="Gross E."/>
            <person name="Dos Reis Junior F.B."/>
            <person name="Simon M."/>
            <person name="Maluk M."/>
            <person name="Odee D.W."/>
            <person name="Kenicer G."/>
            <person name="Young J.P.W."/>
            <person name="Reis V.M."/>
            <person name="Zilli J."/>
            <person name="James E.K."/>
        </authorList>
    </citation>
    <scope>NUCLEOTIDE SEQUENCE [LARGE SCALE GENOMIC DNA]</scope>
    <source>
        <strain evidence="1 2">JPY167</strain>
    </source>
</reference>
<dbReference type="InterPro" id="IPR036278">
    <property type="entry name" value="Sialidase_sf"/>
</dbReference>
<dbReference type="GO" id="GO:0016798">
    <property type="term" value="F:hydrolase activity, acting on glycosyl bonds"/>
    <property type="evidence" value="ECO:0007669"/>
    <property type="project" value="UniProtKB-KW"/>
</dbReference>
<sequence>MLVSVLCACGVAASAKGPTNVGPPGRVVAHSAAFTHVFLGSPALAVLPDGTYIASYDTFGPGSTEDYVTVMASRDKGQNWTKESTVSGQYWSSLFVLDNALYLMGTDRAMGTPTIRRSVDRGVTWTDATDASTGRFNLPGRYITGAVPVVVSEGRVWRAYDVVEGGDLRSLVMSAPQHSNLLDTQNWTVSKHQASNPAWLRGKFISWEEGSVVLLKNGPPGILLRVNTRNGVEKAAIVHVGSDERTLSFDPTRDFVDMPGGGKKFTVRFDPTSQRYWSLTNAVLANDGHESLERVRNTLALISSPDLHNWSVSSVVMRHPDVKRHGFQYVDWEFSGDDIIAVIRTSFDDPEGGAQSQHNSNYITFARFPGFRRDAH</sequence>
<organism evidence="1 2">
    <name type="scientific">Paraburkholderia ferrariae</name>
    <dbReference type="NCBI Taxonomy" id="386056"/>
    <lineage>
        <taxon>Bacteria</taxon>
        <taxon>Pseudomonadati</taxon>
        <taxon>Pseudomonadota</taxon>
        <taxon>Betaproteobacteria</taxon>
        <taxon>Burkholderiales</taxon>
        <taxon>Burkholderiaceae</taxon>
        <taxon>Paraburkholderia</taxon>
    </lineage>
</organism>
<dbReference type="RefSeq" id="WP_342949665.1">
    <property type="nucleotide sequence ID" value="NZ_JAYMRV010000013.1"/>
</dbReference>
<accession>A0ABU9S0I3</accession>